<dbReference type="OrthoDB" id="8421418at2"/>
<comment type="caution">
    <text evidence="1">The sequence shown here is derived from an EMBL/GenBank/DDBJ whole genome shotgun (WGS) entry which is preliminary data.</text>
</comment>
<organism evidence="1 2">
    <name type="scientific">Phyllobacterium salinisoli</name>
    <dbReference type="NCBI Taxonomy" id="1899321"/>
    <lineage>
        <taxon>Bacteria</taxon>
        <taxon>Pseudomonadati</taxon>
        <taxon>Pseudomonadota</taxon>
        <taxon>Alphaproteobacteria</taxon>
        <taxon>Hyphomicrobiales</taxon>
        <taxon>Phyllobacteriaceae</taxon>
        <taxon>Phyllobacterium</taxon>
    </lineage>
</organism>
<gene>
    <name evidence="1" type="ORF">DUT91_17830</name>
</gene>
<keyword evidence="2" id="KW-1185">Reference proteome</keyword>
<reference evidence="1 2" key="1">
    <citation type="submission" date="2018-07" db="EMBL/GenBank/DDBJ databases">
        <title>The draft genome of Phyllobacterium salinisoli.</title>
        <authorList>
            <person name="Liu L."/>
            <person name="Li L."/>
            <person name="Zhang X."/>
            <person name="Liang L."/>
        </authorList>
    </citation>
    <scope>NUCLEOTIDE SEQUENCE [LARGE SCALE GENOMIC DNA]</scope>
    <source>
        <strain evidence="1 2">LLAN61</strain>
    </source>
</reference>
<name>A0A368K0H1_9HYPH</name>
<dbReference type="AlphaFoldDB" id="A0A368K0H1"/>
<accession>A0A368K0H1</accession>
<dbReference type="Proteomes" id="UP000253420">
    <property type="component" value="Unassembled WGS sequence"/>
</dbReference>
<proteinExistence type="predicted"/>
<dbReference type="EMBL" id="QOZG01000007">
    <property type="protein sequence ID" value="RCS22721.1"/>
    <property type="molecule type" value="Genomic_DNA"/>
</dbReference>
<dbReference type="RefSeq" id="WP_114441838.1">
    <property type="nucleotide sequence ID" value="NZ_QOZG01000007.1"/>
</dbReference>
<protein>
    <submittedName>
        <fullName evidence="1">Uncharacterized protein</fullName>
    </submittedName>
</protein>
<evidence type="ECO:0000313" key="2">
    <source>
        <dbReference type="Proteomes" id="UP000253420"/>
    </source>
</evidence>
<sequence>MSVQPVNAPANVEQTPDLADQEAFDAALQQAMTQAGTTLIGQLMMQQSGEILNEAMSDE</sequence>
<evidence type="ECO:0000313" key="1">
    <source>
        <dbReference type="EMBL" id="RCS22721.1"/>
    </source>
</evidence>